<reference evidence="11 12" key="1">
    <citation type="submission" date="2018-11" db="EMBL/GenBank/DDBJ databases">
        <title>Genome assembly of Steccherinum ochraceum LE-BIN_3174, the white-rot fungus of the Steccherinaceae family (The Residual Polyporoid clade, Polyporales, Basidiomycota).</title>
        <authorList>
            <person name="Fedorova T.V."/>
            <person name="Glazunova O.A."/>
            <person name="Landesman E.O."/>
            <person name="Moiseenko K.V."/>
            <person name="Psurtseva N.V."/>
            <person name="Savinova O.S."/>
            <person name="Shakhova N.V."/>
            <person name="Tyazhelova T.V."/>
            <person name="Vasina D.V."/>
        </authorList>
    </citation>
    <scope>NUCLEOTIDE SEQUENCE [LARGE SCALE GENOMIC DNA]</scope>
    <source>
        <strain evidence="11 12">LE-BIN_3174</strain>
    </source>
</reference>
<evidence type="ECO:0000256" key="5">
    <source>
        <dbReference type="ARBA" id="ARBA00022801"/>
    </source>
</evidence>
<comment type="caution">
    <text evidence="11">The sequence shown here is derived from an EMBL/GenBank/DDBJ whole genome shotgun (WGS) entry which is preliminary data.</text>
</comment>
<dbReference type="FunFam" id="3.20.20.70:FF:000202">
    <property type="entry name" value="Alpha-galactosidase"/>
    <property type="match status" value="1"/>
</dbReference>
<keyword evidence="12" id="KW-1185">Reference proteome</keyword>
<dbReference type="Gene3D" id="2.60.40.1180">
    <property type="entry name" value="Golgi alpha-mannosidase II"/>
    <property type="match status" value="1"/>
</dbReference>
<keyword evidence="5 8" id="KW-0378">Hydrolase</keyword>
<dbReference type="InterPro" id="IPR013785">
    <property type="entry name" value="Aldolase_TIM"/>
</dbReference>
<dbReference type="PANTHER" id="PTHR11452:SF75">
    <property type="entry name" value="ALPHA-GALACTOSIDASE MEL1"/>
    <property type="match status" value="1"/>
</dbReference>
<feature type="signal peptide" evidence="9">
    <location>
        <begin position="1"/>
        <end position="21"/>
    </location>
</feature>
<dbReference type="EMBL" id="RWJN01000094">
    <property type="protein sequence ID" value="TCD67535.1"/>
    <property type="molecule type" value="Genomic_DNA"/>
</dbReference>
<evidence type="ECO:0000256" key="2">
    <source>
        <dbReference type="ARBA" id="ARBA00009743"/>
    </source>
</evidence>
<dbReference type="InterPro" id="IPR041233">
    <property type="entry name" value="Melibiase_C"/>
</dbReference>
<dbReference type="Pfam" id="PF17801">
    <property type="entry name" value="Melibiase_C"/>
    <property type="match status" value="1"/>
</dbReference>
<sequence length="437" mass="48617">MPPILHYATLLSALGLSVVHAMDNGLAITPQMGWNTWNHFGCGISQDIVVDAAKALVANNLTQFGYEYVLMDDCWHADSRDPDTGAPRADPTKFPDGIKGVADQIHALGLKFGIYSDAGMYTCGGKFGSLGFEEIDAKTYAEWEIDYLKYDNCFNEGRSGTPKISFDRYANMSNALNATGRPILFSLCNWGEDGPWNFAPTIANSWRISGDIMDSFDRFDERCPCTSVIDCTYAGFHCAMTRIIDFAAPVLQKARKGAWNDLDIMEVGQGGMNFDEYVTHFTFWSMLKSPLILGMDLTNMSNETLSIITNDAVIALNQDDAGSPANRMWKRDVSDGGNLQLWQGSLVNNTFVIALLNTSPKEQTVEVDFYDAFFDQGKAYQQMSWQLSDLWQKDSQGKWGKNIGTFQGSMKVTIGTHQTKVWRAVPAPSNSTRREEL</sequence>
<evidence type="ECO:0000256" key="9">
    <source>
        <dbReference type="SAM" id="SignalP"/>
    </source>
</evidence>
<dbReference type="PANTHER" id="PTHR11452">
    <property type="entry name" value="ALPHA-GALACTOSIDASE/ALPHA-N-ACETYLGALACTOSAMINIDASE"/>
    <property type="match status" value="1"/>
</dbReference>
<dbReference type="InterPro" id="IPR002241">
    <property type="entry name" value="Glyco_hydro_27"/>
</dbReference>
<accession>A0A4R0RND8</accession>
<dbReference type="Pfam" id="PF16499">
    <property type="entry name" value="Melibiase_2"/>
    <property type="match status" value="1"/>
</dbReference>
<dbReference type="AlphaFoldDB" id="A0A4R0RND8"/>
<keyword evidence="4 9" id="KW-0732">Signal</keyword>
<feature type="chain" id="PRO_5020206914" description="Alpha-galactosidase" evidence="9">
    <location>
        <begin position="22"/>
        <end position="437"/>
    </location>
</feature>
<dbReference type="GO" id="GO:0005995">
    <property type="term" value="P:melibiose catabolic process"/>
    <property type="evidence" value="ECO:0007669"/>
    <property type="project" value="UniProtKB-ARBA"/>
</dbReference>
<dbReference type="InterPro" id="IPR017853">
    <property type="entry name" value="GH"/>
</dbReference>
<evidence type="ECO:0000313" key="12">
    <source>
        <dbReference type="Proteomes" id="UP000292702"/>
    </source>
</evidence>
<dbReference type="InterPro" id="IPR000111">
    <property type="entry name" value="Glyco_hydro_27/36_CS"/>
</dbReference>
<dbReference type="EC" id="3.2.1.22" evidence="3 8"/>
<evidence type="ECO:0000256" key="7">
    <source>
        <dbReference type="ARBA" id="ARBA00023295"/>
    </source>
</evidence>
<dbReference type="InterPro" id="IPR013780">
    <property type="entry name" value="Glyco_hydro_b"/>
</dbReference>
<evidence type="ECO:0000256" key="3">
    <source>
        <dbReference type="ARBA" id="ARBA00012755"/>
    </source>
</evidence>
<organism evidence="11 12">
    <name type="scientific">Steccherinum ochraceum</name>
    <dbReference type="NCBI Taxonomy" id="92696"/>
    <lineage>
        <taxon>Eukaryota</taxon>
        <taxon>Fungi</taxon>
        <taxon>Dikarya</taxon>
        <taxon>Basidiomycota</taxon>
        <taxon>Agaricomycotina</taxon>
        <taxon>Agaricomycetes</taxon>
        <taxon>Polyporales</taxon>
        <taxon>Steccherinaceae</taxon>
        <taxon>Steccherinum</taxon>
    </lineage>
</organism>
<gene>
    <name evidence="11" type="ORF">EIP91_012289</name>
</gene>
<dbReference type="STRING" id="92696.A0A4R0RND8"/>
<evidence type="ECO:0000256" key="1">
    <source>
        <dbReference type="ARBA" id="ARBA00001255"/>
    </source>
</evidence>
<dbReference type="SUPFAM" id="SSF51011">
    <property type="entry name" value="Glycosyl hydrolase domain"/>
    <property type="match status" value="1"/>
</dbReference>
<name>A0A4R0RND8_9APHY</name>
<dbReference type="OrthoDB" id="5795902at2759"/>
<dbReference type="PRINTS" id="PR00740">
    <property type="entry name" value="GLHYDRLASE27"/>
</dbReference>
<dbReference type="PROSITE" id="PS00512">
    <property type="entry name" value="ALPHA_GALACTOSIDASE"/>
    <property type="match status" value="1"/>
</dbReference>
<dbReference type="Proteomes" id="UP000292702">
    <property type="component" value="Unassembled WGS sequence"/>
</dbReference>
<dbReference type="SUPFAM" id="SSF51445">
    <property type="entry name" value="(Trans)glycosidases"/>
    <property type="match status" value="1"/>
</dbReference>
<dbReference type="CDD" id="cd14792">
    <property type="entry name" value="GH27"/>
    <property type="match status" value="1"/>
</dbReference>
<evidence type="ECO:0000313" key="11">
    <source>
        <dbReference type="EMBL" id="TCD67535.1"/>
    </source>
</evidence>
<protein>
    <recommendedName>
        <fullName evidence="3 8">Alpha-galactosidase</fullName>
        <ecNumber evidence="3 8">3.2.1.22</ecNumber>
    </recommendedName>
    <alternativeName>
        <fullName evidence="8">Melibiase</fullName>
    </alternativeName>
</protein>
<evidence type="ECO:0000256" key="8">
    <source>
        <dbReference type="RuleBase" id="RU361168"/>
    </source>
</evidence>
<proteinExistence type="inferred from homology"/>
<evidence type="ECO:0000256" key="6">
    <source>
        <dbReference type="ARBA" id="ARBA00023157"/>
    </source>
</evidence>
<keyword evidence="6 8" id="KW-1015">Disulfide bond</keyword>
<comment type="similarity">
    <text evidence="2 8">Belongs to the glycosyl hydrolase 27 family.</text>
</comment>
<comment type="catalytic activity">
    <reaction evidence="1 8">
        <text>Hydrolysis of terminal, non-reducing alpha-D-galactose residues in alpha-D-galactosides, including galactose oligosaccharides, galactomannans and galactolipids.</text>
        <dbReference type="EC" id="3.2.1.22"/>
    </reaction>
</comment>
<dbReference type="GO" id="GO:0004557">
    <property type="term" value="F:alpha-galactosidase activity"/>
    <property type="evidence" value="ECO:0007669"/>
    <property type="project" value="UniProtKB-EC"/>
</dbReference>
<evidence type="ECO:0000256" key="4">
    <source>
        <dbReference type="ARBA" id="ARBA00022729"/>
    </source>
</evidence>
<evidence type="ECO:0000259" key="10">
    <source>
        <dbReference type="Pfam" id="PF17801"/>
    </source>
</evidence>
<keyword evidence="7 8" id="KW-0326">Glycosidase</keyword>
<feature type="domain" description="Alpha galactosidase C-terminal" evidence="10">
    <location>
        <begin position="337"/>
        <end position="423"/>
    </location>
</feature>
<dbReference type="Gene3D" id="3.20.20.70">
    <property type="entry name" value="Aldolase class I"/>
    <property type="match status" value="1"/>
</dbReference>